<gene>
    <name evidence="2" type="ORF">AMORRO_LOCUS1170</name>
</gene>
<name>A0A9N8VIT9_9GLOM</name>
<keyword evidence="3" id="KW-1185">Reference proteome</keyword>
<protein>
    <submittedName>
        <fullName evidence="2">15133_t:CDS:1</fullName>
    </submittedName>
</protein>
<evidence type="ECO:0000313" key="3">
    <source>
        <dbReference type="Proteomes" id="UP000789342"/>
    </source>
</evidence>
<accession>A0A9N8VIT9</accession>
<evidence type="ECO:0000256" key="1">
    <source>
        <dbReference type="SAM" id="MobiDB-lite"/>
    </source>
</evidence>
<proteinExistence type="predicted"/>
<dbReference type="AlphaFoldDB" id="A0A9N8VIT9"/>
<sequence>MTDNCTPKHQQITCFWVRKYKNAASVSTPPNSPWALGVGNIPNPYPLSFKIDGTAKGQRRNRGQQTTYNAYVVETDRTYGDHDLLTSYREDASKVNRSPSSSQPHSILAQTTPVKKTLALHLDRTPSPDQKPTPRPSKLHGQTSFMGYDPFTNEHPGSPMTSHTPIGGGVLKRPSQISLSQFDEKLSFKEDPSIATTFDPEKDKHLYETSLDLYRSFSKGSSKDAESFLGE</sequence>
<organism evidence="2 3">
    <name type="scientific">Acaulospora morrowiae</name>
    <dbReference type="NCBI Taxonomy" id="94023"/>
    <lineage>
        <taxon>Eukaryota</taxon>
        <taxon>Fungi</taxon>
        <taxon>Fungi incertae sedis</taxon>
        <taxon>Mucoromycota</taxon>
        <taxon>Glomeromycotina</taxon>
        <taxon>Glomeromycetes</taxon>
        <taxon>Diversisporales</taxon>
        <taxon>Acaulosporaceae</taxon>
        <taxon>Acaulospora</taxon>
    </lineage>
</organism>
<evidence type="ECO:0000313" key="2">
    <source>
        <dbReference type="EMBL" id="CAG8456337.1"/>
    </source>
</evidence>
<dbReference type="EMBL" id="CAJVPV010000422">
    <property type="protein sequence ID" value="CAG8456337.1"/>
    <property type="molecule type" value="Genomic_DNA"/>
</dbReference>
<dbReference type="Proteomes" id="UP000789342">
    <property type="component" value="Unassembled WGS sequence"/>
</dbReference>
<dbReference type="OrthoDB" id="2333362at2759"/>
<reference evidence="2" key="1">
    <citation type="submission" date="2021-06" db="EMBL/GenBank/DDBJ databases">
        <authorList>
            <person name="Kallberg Y."/>
            <person name="Tangrot J."/>
            <person name="Rosling A."/>
        </authorList>
    </citation>
    <scope>NUCLEOTIDE SEQUENCE</scope>
    <source>
        <strain evidence="2">CL551</strain>
    </source>
</reference>
<feature type="region of interest" description="Disordered" evidence="1">
    <location>
        <begin position="123"/>
        <end position="172"/>
    </location>
</feature>
<comment type="caution">
    <text evidence="2">The sequence shown here is derived from an EMBL/GenBank/DDBJ whole genome shotgun (WGS) entry which is preliminary data.</text>
</comment>